<evidence type="ECO:0000256" key="3">
    <source>
        <dbReference type="ARBA" id="ARBA00022898"/>
    </source>
</evidence>
<dbReference type="GO" id="GO:0008614">
    <property type="term" value="P:pyridoxine metabolic process"/>
    <property type="evidence" value="ECO:0007669"/>
    <property type="project" value="TreeGrafter"/>
</dbReference>
<dbReference type="GO" id="GO:0042823">
    <property type="term" value="P:pyridoxal phosphate biosynthetic process"/>
    <property type="evidence" value="ECO:0007669"/>
    <property type="project" value="UniProtKB-UniRule"/>
</dbReference>
<comment type="function">
    <text evidence="8 10">Catalyzes the hydrolysis of glutamine to glutamate and ammonia as part of the biosynthesis of pyridoxal 5'-phosphate. The resulting ammonia molecule is channeled to the active site of PdxS.</text>
</comment>
<dbReference type="EMBL" id="HG917868">
    <property type="protein sequence ID" value="CDM67492.1"/>
    <property type="molecule type" value="Genomic_DNA"/>
</dbReference>
<dbReference type="GO" id="GO:0016740">
    <property type="term" value="F:transferase activity"/>
    <property type="evidence" value="ECO:0007669"/>
    <property type="project" value="UniProtKB-KW"/>
</dbReference>
<dbReference type="Gene3D" id="3.40.50.880">
    <property type="match status" value="1"/>
</dbReference>
<dbReference type="EC" id="4.3.3.6" evidence="10"/>
<evidence type="ECO:0000313" key="14">
    <source>
        <dbReference type="Proteomes" id="UP000019426"/>
    </source>
</evidence>
<dbReference type="InterPro" id="IPR029062">
    <property type="entry name" value="Class_I_gatase-like"/>
</dbReference>
<dbReference type="HAMAP" id="MF_01615">
    <property type="entry name" value="PdxT"/>
    <property type="match status" value="1"/>
</dbReference>
<proteinExistence type="inferred from homology"/>
<sequence length="211" mass="23609">MKIGVLALQGGFKEHIDHIKSLGYQAVEVRKKEDLDGIDGIILPGGESTTMGRLLRVTGLKEVLREKIINGLPVWGTCAGMILLAKNIDGADSPHLSLMDITVKRNAYGTQIDSFSKPIHLDILGEQPLDLVFIRAPYISSLNITNNFLDDSDGMHFANDNWIIKLDKHIVGIKEGNMIATSFHPELTPDTRFHKYFIEEIVSRHRCMAQY</sequence>
<dbReference type="PROSITE" id="PS51273">
    <property type="entry name" value="GATASE_TYPE_1"/>
    <property type="match status" value="1"/>
</dbReference>
<feature type="binding site" evidence="10 12">
    <location>
        <begin position="134"/>
        <end position="135"/>
    </location>
    <ligand>
        <name>L-glutamine</name>
        <dbReference type="ChEBI" id="CHEBI:58359"/>
    </ligand>
</feature>
<dbReference type="GO" id="GO:0005829">
    <property type="term" value="C:cytosol"/>
    <property type="evidence" value="ECO:0007669"/>
    <property type="project" value="TreeGrafter"/>
</dbReference>
<dbReference type="GO" id="GO:0006543">
    <property type="term" value="P:L-glutamine catabolic process"/>
    <property type="evidence" value="ECO:0007669"/>
    <property type="project" value="UniProtKB-UniRule"/>
</dbReference>
<reference evidence="13 14" key="1">
    <citation type="submission" date="2013-11" db="EMBL/GenBank/DDBJ databases">
        <title>Complete genome sequence of Clostridum sp. M2/40.</title>
        <authorList>
            <person name="Wibberg D."/>
            <person name="Puehler A."/>
            <person name="Schlueter A."/>
        </authorList>
    </citation>
    <scope>NUCLEOTIDE SEQUENCE [LARGE SCALE GENOMIC DNA]</scope>
    <source>
        <strain evidence="14">M2/40</strain>
    </source>
</reference>
<dbReference type="CDD" id="cd01749">
    <property type="entry name" value="GATase1_PB"/>
    <property type="match status" value="1"/>
</dbReference>
<dbReference type="eggNOG" id="COG0311">
    <property type="taxonomic scope" value="Bacteria"/>
</dbReference>
<dbReference type="SUPFAM" id="SSF52317">
    <property type="entry name" value="Class I glutamine amidotransferase-like"/>
    <property type="match status" value="1"/>
</dbReference>
<organism evidence="13 14">
    <name type="scientific">Clostridium bornimense</name>
    <dbReference type="NCBI Taxonomy" id="1216932"/>
    <lineage>
        <taxon>Bacteria</taxon>
        <taxon>Bacillati</taxon>
        <taxon>Bacillota</taxon>
        <taxon>Clostridia</taxon>
        <taxon>Eubacteriales</taxon>
        <taxon>Clostridiaceae</taxon>
        <taxon>Clostridium</taxon>
    </lineage>
</organism>
<dbReference type="PIRSF" id="PIRSF005639">
    <property type="entry name" value="Glut_amidoT_SNO"/>
    <property type="match status" value="1"/>
</dbReference>
<name>W6RZQ1_9CLOT</name>
<evidence type="ECO:0000256" key="8">
    <source>
        <dbReference type="ARBA" id="ARBA00054599"/>
    </source>
</evidence>
<keyword evidence="14" id="KW-1185">Reference proteome</keyword>
<evidence type="ECO:0000313" key="13">
    <source>
        <dbReference type="EMBL" id="CDM67492.1"/>
    </source>
</evidence>
<dbReference type="Pfam" id="PF01174">
    <property type="entry name" value="SNO"/>
    <property type="match status" value="1"/>
</dbReference>
<keyword evidence="3 10" id="KW-0663">Pyridoxal phosphate</keyword>
<feature type="active site" description="Charge relay system" evidence="10 11">
    <location>
        <position position="186"/>
    </location>
</feature>
<dbReference type="PROSITE" id="PS51130">
    <property type="entry name" value="PDXT_SNO_2"/>
    <property type="match status" value="1"/>
</dbReference>
<feature type="binding site" evidence="10 12">
    <location>
        <position position="105"/>
    </location>
    <ligand>
        <name>L-glutamine</name>
        <dbReference type="ChEBI" id="CHEBI:58359"/>
    </ligand>
</feature>
<keyword evidence="5 10" id="KW-0456">Lyase</keyword>
<evidence type="ECO:0000256" key="12">
    <source>
        <dbReference type="PIRSR" id="PIRSR005639-2"/>
    </source>
</evidence>
<comment type="catalytic activity">
    <reaction evidence="6 10">
        <text>aldehydo-D-ribose 5-phosphate + D-glyceraldehyde 3-phosphate + L-glutamine = pyridoxal 5'-phosphate + L-glutamate + phosphate + 3 H2O + H(+)</text>
        <dbReference type="Rhea" id="RHEA:31507"/>
        <dbReference type="ChEBI" id="CHEBI:15377"/>
        <dbReference type="ChEBI" id="CHEBI:15378"/>
        <dbReference type="ChEBI" id="CHEBI:29985"/>
        <dbReference type="ChEBI" id="CHEBI:43474"/>
        <dbReference type="ChEBI" id="CHEBI:58273"/>
        <dbReference type="ChEBI" id="CHEBI:58359"/>
        <dbReference type="ChEBI" id="CHEBI:59776"/>
        <dbReference type="ChEBI" id="CHEBI:597326"/>
        <dbReference type="EC" id="4.3.3.6"/>
    </reaction>
</comment>
<dbReference type="Proteomes" id="UP000019426">
    <property type="component" value="Chromosome M2/40_rep1"/>
</dbReference>
<evidence type="ECO:0000256" key="5">
    <source>
        <dbReference type="ARBA" id="ARBA00023239"/>
    </source>
</evidence>
<dbReference type="FunFam" id="3.40.50.880:FF:000010">
    <property type="entry name" value="uncharacterized protein LOC100176842 isoform X2"/>
    <property type="match status" value="1"/>
</dbReference>
<dbReference type="STRING" id="1216932.CM240_0325"/>
<dbReference type="PROSITE" id="PS01236">
    <property type="entry name" value="PDXT_SNO_1"/>
    <property type="match status" value="1"/>
</dbReference>
<dbReference type="InterPro" id="IPR021196">
    <property type="entry name" value="PdxT/SNO_CS"/>
</dbReference>
<protein>
    <recommendedName>
        <fullName evidence="10">Pyridoxal 5'-phosphate synthase subunit PdxT</fullName>
        <ecNumber evidence="10">4.3.3.6</ecNumber>
    </recommendedName>
    <alternativeName>
        <fullName evidence="10">Pdx2</fullName>
    </alternativeName>
    <alternativeName>
        <fullName evidence="10">Pyridoxal 5'-phosphate synthase glutaminase subunit</fullName>
        <ecNumber evidence="10">3.5.1.2</ecNumber>
    </alternativeName>
</protein>
<dbReference type="RefSeq" id="WP_044035937.1">
    <property type="nucleotide sequence ID" value="NZ_HG917868.1"/>
</dbReference>
<evidence type="ECO:0000256" key="11">
    <source>
        <dbReference type="PIRSR" id="PIRSR005639-1"/>
    </source>
</evidence>
<evidence type="ECO:0000256" key="1">
    <source>
        <dbReference type="ARBA" id="ARBA00008345"/>
    </source>
</evidence>
<feature type="binding site" evidence="10 12">
    <location>
        <begin position="46"/>
        <end position="48"/>
    </location>
    <ligand>
        <name>L-glutamine</name>
        <dbReference type="ChEBI" id="CHEBI:58359"/>
    </ligand>
</feature>
<comment type="subunit">
    <text evidence="9 10">In the presence of PdxS, forms a dodecamer of heterodimers. Only shows activity in the heterodimer.</text>
</comment>
<keyword evidence="2 10" id="KW-0378">Hydrolase</keyword>
<dbReference type="InterPro" id="IPR002161">
    <property type="entry name" value="PdxT/SNO"/>
</dbReference>
<comment type="similarity">
    <text evidence="1 10">Belongs to the glutaminase PdxT/SNO family.</text>
</comment>
<dbReference type="AlphaFoldDB" id="W6RZQ1"/>
<comment type="catalytic activity">
    <reaction evidence="7 10">
        <text>L-glutamine + H2O = L-glutamate + NH4(+)</text>
        <dbReference type="Rhea" id="RHEA:15889"/>
        <dbReference type="ChEBI" id="CHEBI:15377"/>
        <dbReference type="ChEBI" id="CHEBI:28938"/>
        <dbReference type="ChEBI" id="CHEBI:29985"/>
        <dbReference type="ChEBI" id="CHEBI:58359"/>
        <dbReference type="EC" id="3.5.1.2"/>
    </reaction>
</comment>
<evidence type="ECO:0000256" key="7">
    <source>
        <dbReference type="ARBA" id="ARBA00049534"/>
    </source>
</evidence>
<dbReference type="KEGG" id="clt:CM240_0325"/>
<dbReference type="PANTHER" id="PTHR31559">
    <property type="entry name" value="PYRIDOXAL 5'-PHOSPHATE SYNTHASE SUBUNIT SNO"/>
    <property type="match status" value="1"/>
</dbReference>
<feature type="active site" description="Nucleophile" evidence="10 11">
    <location>
        <position position="78"/>
    </location>
</feature>
<gene>
    <name evidence="10" type="primary">pdxT</name>
    <name evidence="13" type="ORF">CM240_0325</name>
</gene>
<dbReference type="NCBIfam" id="TIGR03800">
    <property type="entry name" value="PLP_synth_Pdx2"/>
    <property type="match status" value="1"/>
</dbReference>
<dbReference type="PATRIC" id="fig|1216932.3.peg.304"/>
<feature type="active site" description="Charge relay system" evidence="10 11">
    <location>
        <position position="184"/>
    </location>
</feature>
<dbReference type="EC" id="3.5.1.2" evidence="10"/>
<evidence type="ECO:0000256" key="4">
    <source>
        <dbReference type="ARBA" id="ARBA00022962"/>
    </source>
</evidence>
<accession>W6RZQ1</accession>
<keyword evidence="13" id="KW-0808">Transferase</keyword>
<keyword evidence="4 10" id="KW-0315">Glutamine amidotransferase</keyword>
<comment type="pathway">
    <text evidence="10">Cofactor biosynthesis; pyridoxal 5'-phosphate biosynthesis.</text>
</comment>
<evidence type="ECO:0000256" key="2">
    <source>
        <dbReference type="ARBA" id="ARBA00022801"/>
    </source>
</evidence>
<evidence type="ECO:0000256" key="6">
    <source>
        <dbReference type="ARBA" id="ARBA00047992"/>
    </source>
</evidence>
<dbReference type="PANTHER" id="PTHR31559:SF0">
    <property type="entry name" value="PYRIDOXAL 5'-PHOSPHATE SYNTHASE SUBUNIT SNO1-RELATED"/>
    <property type="match status" value="1"/>
</dbReference>
<dbReference type="GO" id="GO:1903600">
    <property type="term" value="C:glutaminase complex"/>
    <property type="evidence" value="ECO:0007669"/>
    <property type="project" value="TreeGrafter"/>
</dbReference>
<dbReference type="UniPathway" id="UPA00245"/>
<dbReference type="OrthoDB" id="9810320at2"/>
<dbReference type="GO" id="GO:0036381">
    <property type="term" value="F:pyridoxal 5'-phosphate synthase (glutamine hydrolysing) activity"/>
    <property type="evidence" value="ECO:0007669"/>
    <property type="project" value="UniProtKB-UniRule"/>
</dbReference>
<evidence type="ECO:0000256" key="9">
    <source>
        <dbReference type="ARBA" id="ARBA00064749"/>
    </source>
</evidence>
<dbReference type="GO" id="GO:0004359">
    <property type="term" value="F:glutaminase activity"/>
    <property type="evidence" value="ECO:0007669"/>
    <property type="project" value="UniProtKB-UniRule"/>
</dbReference>
<dbReference type="HOGENOM" id="CLU_069674_2_0_9"/>
<evidence type="ECO:0000256" key="10">
    <source>
        <dbReference type="HAMAP-Rule" id="MF_01615"/>
    </source>
</evidence>